<dbReference type="PANTHER" id="PTHR48182">
    <property type="entry name" value="PROTEIN SERAC1"/>
    <property type="match status" value="1"/>
</dbReference>
<dbReference type="GO" id="GO:0005783">
    <property type="term" value="C:endoplasmic reticulum"/>
    <property type="evidence" value="ECO:0007669"/>
    <property type="project" value="UniProtKB-SubCell"/>
</dbReference>
<organism evidence="8 9">
    <name type="scientific">Trichoderma citrinoviride</name>
    <dbReference type="NCBI Taxonomy" id="58853"/>
    <lineage>
        <taxon>Eukaryota</taxon>
        <taxon>Fungi</taxon>
        <taxon>Dikarya</taxon>
        <taxon>Ascomycota</taxon>
        <taxon>Pezizomycotina</taxon>
        <taxon>Sordariomycetes</taxon>
        <taxon>Hypocreomycetidae</taxon>
        <taxon>Hypocreales</taxon>
        <taxon>Hypocreaceae</taxon>
        <taxon>Trichoderma</taxon>
    </lineage>
</organism>
<proteinExistence type="predicted"/>
<evidence type="ECO:0000313" key="8">
    <source>
        <dbReference type="EMBL" id="PTB64858.1"/>
    </source>
</evidence>
<dbReference type="SUPFAM" id="SSF53474">
    <property type="entry name" value="alpha/beta-Hydrolases"/>
    <property type="match status" value="1"/>
</dbReference>
<dbReference type="AlphaFoldDB" id="A0A2T4B6F6"/>
<feature type="region of interest" description="Disordered" evidence="7">
    <location>
        <begin position="1"/>
        <end position="28"/>
    </location>
</feature>
<dbReference type="InterPro" id="IPR029058">
    <property type="entry name" value="AB_hydrolase_fold"/>
</dbReference>
<dbReference type="GO" id="GO:0005739">
    <property type="term" value="C:mitochondrion"/>
    <property type="evidence" value="ECO:0007669"/>
    <property type="project" value="UniProtKB-SubCell"/>
</dbReference>
<dbReference type="OrthoDB" id="1658288at2759"/>
<evidence type="ECO:0000256" key="4">
    <source>
        <dbReference type="ARBA" id="ARBA00022824"/>
    </source>
</evidence>
<keyword evidence="6" id="KW-0472">Membrane</keyword>
<evidence type="ECO:0000256" key="2">
    <source>
        <dbReference type="ARBA" id="ARBA00004240"/>
    </source>
</evidence>
<evidence type="ECO:0000313" key="9">
    <source>
        <dbReference type="Proteomes" id="UP000241546"/>
    </source>
</evidence>
<gene>
    <name evidence="8" type="ORF">BBK36DRAFT_1170527</name>
</gene>
<name>A0A2T4B6F6_9HYPO</name>
<keyword evidence="5" id="KW-0496">Mitochondrion</keyword>
<dbReference type="GO" id="GO:0016020">
    <property type="term" value="C:membrane"/>
    <property type="evidence" value="ECO:0007669"/>
    <property type="project" value="UniProtKB-SubCell"/>
</dbReference>
<evidence type="ECO:0000256" key="7">
    <source>
        <dbReference type="SAM" id="MobiDB-lite"/>
    </source>
</evidence>
<keyword evidence="9" id="KW-1185">Reference proteome</keyword>
<protein>
    <recommendedName>
        <fullName evidence="10">DUF676 domain-containing protein</fullName>
    </recommendedName>
</protein>
<reference evidence="9" key="1">
    <citation type="submission" date="2016-07" db="EMBL/GenBank/DDBJ databases">
        <title>Multiple horizontal gene transfer events from other fungi enriched the ability of initially mycotrophic Trichoderma (Ascomycota) to feed on dead plant biomass.</title>
        <authorList>
            <consortium name="DOE Joint Genome Institute"/>
            <person name="Atanasova L."/>
            <person name="Chenthamara K."/>
            <person name="Zhang J."/>
            <person name="Grujic M."/>
            <person name="Henrissat B."/>
            <person name="Kuo A."/>
            <person name="Aerts A."/>
            <person name="Salamov A."/>
            <person name="Lipzen A."/>
            <person name="Labutti K."/>
            <person name="Barry K."/>
            <person name="Miao Y."/>
            <person name="Rahimi M.J."/>
            <person name="Shen Q."/>
            <person name="Grigoriev I.V."/>
            <person name="Kubicek C.P."/>
            <person name="Druzhinina I.S."/>
        </authorList>
    </citation>
    <scope>NUCLEOTIDE SEQUENCE [LARGE SCALE GENOMIC DNA]</scope>
    <source>
        <strain evidence="9">TUCIM 6016</strain>
    </source>
</reference>
<evidence type="ECO:0008006" key="10">
    <source>
        <dbReference type="Google" id="ProtNLM"/>
    </source>
</evidence>
<comment type="subcellular location">
    <subcellularLocation>
        <location evidence="2">Endoplasmic reticulum</location>
    </subcellularLocation>
    <subcellularLocation>
        <location evidence="3">Membrane</location>
    </subcellularLocation>
    <subcellularLocation>
        <location evidence="1">Mitochondrion</location>
    </subcellularLocation>
</comment>
<dbReference type="Gene3D" id="3.40.50.1820">
    <property type="entry name" value="alpha/beta hydrolase"/>
    <property type="match status" value="1"/>
</dbReference>
<dbReference type="InterPro" id="IPR052374">
    <property type="entry name" value="SERAC1"/>
</dbReference>
<dbReference type="EMBL" id="KZ680216">
    <property type="protein sequence ID" value="PTB64858.1"/>
    <property type="molecule type" value="Genomic_DNA"/>
</dbReference>
<dbReference type="Proteomes" id="UP000241546">
    <property type="component" value="Unassembled WGS sequence"/>
</dbReference>
<keyword evidence="4" id="KW-0256">Endoplasmic reticulum</keyword>
<dbReference type="RefSeq" id="XP_024748178.1">
    <property type="nucleotide sequence ID" value="XM_024895458.1"/>
</dbReference>
<feature type="compositionally biased region" description="Polar residues" evidence="7">
    <location>
        <begin position="1"/>
        <end position="17"/>
    </location>
</feature>
<evidence type="ECO:0000256" key="6">
    <source>
        <dbReference type="ARBA" id="ARBA00023136"/>
    </source>
</evidence>
<evidence type="ECO:0000256" key="1">
    <source>
        <dbReference type="ARBA" id="ARBA00004173"/>
    </source>
</evidence>
<accession>A0A2T4B6F6</accession>
<sequence length="396" mass="43860">MLTTWRQASLQLRSPSGPNEPPPKKLPTYRIRGVPNGWDKDRLESFLAGRVSASRPSVRSLAVEFHGRSQTATVQFNSTSRLSLKIPLPVSGSESHSLTLDHGFLSITSLFNPSPQDHKVDIIAISGLSGHAFGSFKERNGEYMWLRDSLPYAISDENGRNTARVMIYGYESSLPNSDSFQNLEDLGSALHFTLRTLALDGTFKPVVFIAHSLGGLVVKQLLISLSNSSDELDKKLRRAVYGIAFFGVPHDGMDIRSLIPMAGDRPNRFLLESIGSHSSQVLSTQQREFTQALGGQGDSEIISFYETLMSPTAVKDKEGRWSMTGEPAVLVSKASATHCRPWENGPEHTCAIHRTHSEMVKFADEDPEYDKVLGRIDSLVRRAILMRRGMESEDSN</sequence>
<dbReference type="PANTHER" id="PTHR48182:SF2">
    <property type="entry name" value="PROTEIN SERAC1"/>
    <property type="match status" value="1"/>
</dbReference>
<evidence type="ECO:0000256" key="5">
    <source>
        <dbReference type="ARBA" id="ARBA00023128"/>
    </source>
</evidence>
<evidence type="ECO:0000256" key="3">
    <source>
        <dbReference type="ARBA" id="ARBA00004370"/>
    </source>
</evidence>
<dbReference type="GeneID" id="36603576"/>